<evidence type="ECO:0000313" key="2">
    <source>
        <dbReference type="Proteomes" id="UP000239917"/>
    </source>
</evidence>
<evidence type="ECO:0000313" key="1">
    <source>
        <dbReference type="EMBL" id="PPI83288.1"/>
    </source>
</evidence>
<keyword evidence="2" id="KW-1185">Reference proteome</keyword>
<reference evidence="1 2" key="1">
    <citation type="submission" date="2018-01" db="EMBL/GenBank/DDBJ databases">
        <title>Complete genome sequences of the type strains of Marinobacter flavimaris and Marinobacter maroccanus.</title>
        <authorList>
            <person name="Palau M."/>
            <person name="Boujida N."/>
            <person name="Manresa A."/>
            <person name="Minana-Galbis D."/>
        </authorList>
    </citation>
    <scope>NUCLEOTIDE SEQUENCE [LARGE SCALE GENOMIC DNA]</scope>
    <source>
        <strain evidence="1 2">N4</strain>
    </source>
</reference>
<dbReference type="Gene3D" id="3.30.420.610">
    <property type="entry name" value="LOTUS domain-like"/>
    <property type="match status" value="1"/>
</dbReference>
<comment type="caution">
    <text evidence="1">The sequence shown here is derived from an EMBL/GenBank/DDBJ whole genome shotgun (WGS) entry which is preliminary data.</text>
</comment>
<dbReference type="RefSeq" id="WP_104322662.1">
    <property type="nucleotide sequence ID" value="NZ_PSSX01000015.1"/>
</dbReference>
<dbReference type="CDD" id="cd10146">
    <property type="entry name" value="LabA_like_C"/>
    <property type="match status" value="1"/>
</dbReference>
<dbReference type="AlphaFoldDB" id="A0A2S5Z7K2"/>
<dbReference type="Proteomes" id="UP000239917">
    <property type="component" value="Unassembled WGS sequence"/>
</dbReference>
<sequence length="286" mass="32963">MNDLGGESLESLRAKIERSFGQCLLQLQRYELGLKRFLSTTVIRGNTETLEAHQEARKAHFSNKTLGQLIGELTGEYLVPYSADEDSSPPPDEPLENPKLSEFQFRFSMSMNEERHETLRAELAEIVLIRNELVHHFLERFNLNEVSGCDDAVRHLANVQQVVAQNFKRLKEWDKTRRSAAKQAVEFMQSDEFGSVLSYGVYPGLPIVWRDTTAVHLLFEAEEQLARDGWTDLKSAIGMMQQKRPDLGPRIYHCKTWRQLLKKSELFELKKMIHQTGSTSMLFRSC</sequence>
<gene>
    <name evidence="1" type="ORF">KEHDKFFH_15065</name>
</gene>
<evidence type="ECO:0008006" key="3">
    <source>
        <dbReference type="Google" id="ProtNLM"/>
    </source>
</evidence>
<proteinExistence type="predicted"/>
<organism evidence="1 2">
    <name type="scientific">Marinobacter maroccanus</name>
    <dbReference type="NCBI Taxonomy" id="2055143"/>
    <lineage>
        <taxon>Bacteria</taxon>
        <taxon>Pseudomonadati</taxon>
        <taxon>Pseudomonadota</taxon>
        <taxon>Gammaproteobacteria</taxon>
        <taxon>Pseudomonadales</taxon>
        <taxon>Marinobacteraceae</taxon>
        <taxon>Marinobacter</taxon>
    </lineage>
</organism>
<name>A0A2S5Z7K2_9GAMM</name>
<dbReference type="OrthoDB" id="571278at2"/>
<protein>
    <recommendedName>
        <fullName evidence="3">HTH OST-type domain-containing protein</fullName>
    </recommendedName>
</protein>
<dbReference type="EMBL" id="PSSX01000015">
    <property type="protein sequence ID" value="PPI83288.1"/>
    <property type="molecule type" value="Genomic_DNA"/>
</dbReference>
<accession>A0A2S5Z7K2</accession>
<dbReference type="InterPro" id="IPR041966">
    <property type="entry name" value="LOTUS-like"/>
</dbReference>